<organism evidence="2 3">
    <name type="scientific">Glossina pallidipes</name>
    <name type="common">Tsetse fly</name>
    <dbReference type="NCBI Taxonomy" id="7398"/>
    <lineage>
        <taxon>Eukaryota</taxon>
        <taxon>Metazoa</taxon>
        <taxon>Ecdysozoa</taxon>
        <taxon>Arthropoda</taxon>
        <taxon>Hexapoda</taxon>
        <taxon>Insecta</taxon>
        <taxon>Pterygota</taxon>
        <taxon>Neoptera</taxon>
        <taxon>Endopterygota</taxon>
        <taxon>Diptera</taxon>
        <taxon>Brachycera</taxon>
        <taxon>Muscomorpha</taxon>
        <taxon>Hippoboscoidea</taxon>
        <taxon>Glossinidae</taxon>
        <taxon>Glossina</taxon>
    </lineage>
</organism>
<dbReference type="AlphaFoldDB" id="A0A1A9ZEZ8"/>
<dbReference type="Proteomes" id="UP000092445">
    <property type="component" value="Unassembled WGS sequence"/>
</dbReference>
<keyword evidence="1" id="KW-0472">Membrane</keyword>
<feature type="transmembrane region" description="Helical" evidence="1">
    <location>
        <begin position="84"/>
        <end position="106"/>
    </location>
</feature>
<proteinExistence type="predicted"/>
<reference evidence="2" key="2">
    <citation type="submission" date="2020-05" db="UniProtKB">
        <authorList>
            <consortium name="EnsemblMetazoa"/>
        </authorList>
    </citation>
    <scope>IDENTIFICATION</scope>
    <source>
        <strain evidence="2">IAEA</strain>
    </source>
</reference>
<protein>
    <submittedName>
        <fullName evidence="2">Uncharacterized protein</fullName>
    </submittedName>
</protein>
<keyword evidence="1" id="KW-0812">Transmembrane</keyword>
<evidence type="ECO:0000313" key="2">
    <source>
        <dbReference type="EnsemblMetazoa" id="GPAI012586-PA"/>
    </source>
</evidence>
<evidence type="ECO:0000313" key="3">
    <source>
        <dbReference type="Proteomes" id="UP000092445"/>
    </source>
</evidence>
<accession>A0A1A9ZEZ8</accession>
<dbReference type="EnsemblMetazoa" id="GPAI012586-RA">
    <property type="protein sequence ID" value="GPAI012586-PA"/>
    <property type="gene ID" value="GPAI012586"/>
</dbReference>
<name>A0A1A9ZEZ8_GLOPL</name>
<keyword evidence="1" id="KW-1133">Transmembrane helix</keyword>
<dbReference type="VEuPathDB" id="VectorBase:GPAI012586"/>
<evidence type="ECO:0000256" key="1">
    <source>
        <dbReference type="SAM" id="Phobius"/>
    </source>
</evidence>
<keyword evidence="3" id="KW-1185">Reference proteome</keyword>
<sequence>MTKKYYRTLDRNDLLYILVVKKNDISGYTSMVLTPGSQLLLGITCPSQFTSSITCIHRVLHLHAIVVASALTERFSKSARRITGIVEFTSSIWLLFSSKSLIGLYWKEE</sequence>
<reference evidence="3" key="1">
    <citation type="submission" date="2014-03" db="EMBL/GenBank/DDBJ databases">
        <authorList>
            <person name="Aksoy S."/>
            <person name="Warren W."/>
            <person name="Wilson R.K."/>
        </authorList>
    </citation>
    <scope>NUCLEOTIDE SEQUENCE [LARGE SCALE GENOMIC DNA]</scope>
    <source>
        <strain evidence="3">IAEA</strain>
    </source>
</reference>